<gene>
    <name evidence="1" type="ORF">E2C01_034190</name>
</gene>
<name>A0A5B7F6A6_PORTR</name>
<reference evidence="1 2" key="1">
    <citation type="submission" date="2019-05" db="EMBL/GenBank/DDBJ databases">
        <title>Another draft genome of Portunus trituberculatus and its Hox gene families provides insights of decapod evolution.</title>
        <authorList>
            <person name="Jeong J.-H."/>
            <person name="Song I."/>
            <person name="Kim S."/>
            <person name="Choi T."/>
            <person name="Kim D."/>
            <person name="Ryu S."/>
            <person name="Kim W."/>
        </authorList>
    </citation>
    <scope>NUCLEOTIDE SEQUENCE [LARGE SCALE GENOMIC DNA]</scope>
    <source>
        <tissue evidence="1">Muscle</tissue>
    </source>
</reference>
<evidence type="ECO:0000313" key="2">
    <source>
        <dbReference type="Proteomes" id="UP000324222"/>
    </source>
</evidence>
<dbReference type="AlphaFoldDB" id="A0A5B7F6A6"/>
<sequence length="138" mass="15345">MSQLFSSRNFDTQISLDEADRFSLPSISQMVMDGRNLLVMATTTPMVTQNAGFLAVCSEVQGKHQDGPQVGCKLRSTKSCSIQSLQLQRSRRLMAIHASYCGNCQYFGRGEETGPAREFTARKSSKFTFQFSLVPLFA</sequence>
<evidence type="ECO:0000313" key="1">
    <source>
        <dbReference type="EMBL" id="MPC40628.1"/>
    </source>
</evidence>
<dbReference type="Proteomes" id="UP000324222">
    <property type="component" value="Unassembled WGS sequence"/>
</dbReference>
<dbReference type="EMBL" id="VSRR010004758">
    <property type="protein sequence ID" value="MPC40628.1"/>
    <property type="molecule type" value="Genomic_DNA"/>
</dbReference>
<comment type="caution">
    <text evidence="1">The sequence shown here is derived from an EMBL/GenBank/DDBJ whole genome shotgun (WGS) entry which is preliminary data.</text>
</comment>
<accession>A0A5B7F6A6</accession>
<protein>
    <submittedName>
        <fullName evidence="1">Uncharacterized protein</fullName>
    </submittedName>
</protein>
<organism evidence="1 2">
    <name type="scientific">Portunus trituberculatus</name>
    <name type="common">Swimming crab</name>
    <name type="synonym">Neptunus trituberculatus</name>
    <dbReference type="NCBI Taxonomy" id="210409"/>
    <lineage>
        <taxon>Eukaryota</taxon>
        <taxon>Metazoa</taxon>
        <taxon>Ecdysozoa</taxon>
        <taxon>Arthropoda</taxon>
        <taxon>Crustacea</taxon>
        <taxon>Multicrustacea</taxon>
        <taxon>Malacostraca</taxon>
        <taxon>Eumalacostraca</taxon>
        <taxon>Eucarida</taxon>
        <taxon>Decapoda</taxon>
        <taxon>Pleocyemata</taxon>
        <taxon>Brachyura</taxon>
        <taxon>Eubrachyura</taxon>
        <taxon>Portunoidea</taxon>
        <taxon>Portunidae</taxon>
        <taxon>Portuninae</taxon>
        <taxon>Portunus</taxon>
    </lineage>
</organism>
<proteinExistence type="predicted"/>
<keyword evidence="2" id="KW-1185">Reference proteome</keyword>